<name>A0ABZ0SFK9_9GAMM</name>
<dbReference type="EMBL" id="CP121472">
    <property type="protein sequence ID" value="WPL19637.1"/>
    <property type="molecule type" value="Genomic_DNA"/>
</dbReference>
<keyword evidence="2" id="KW-0645">Protease</keyword>
<evidence type="ECO:0000313" key="8">
    <source>
        <dbReference type="Proteomes" id="UP001432180"/>
    </source>
</evidence>
<dbReference type="InterPro" id="IPR004447">
    <property type="entry name" value="Peptidase_S41A"/>
</dbReference>
<dbReference type="SUPFAM" id="SSF50156">
    <property type="entry name" value="PDZ domain-like"/>
    <property type="match status" value="1"/>
</dbReference>
<dbReference type="PROSITE" id="PS50106">
    <property type="entry name" value="PDZ"/>
    <property type="match status" value="1"/>
</dbReference>
<dbReference type="InterPro" id="IPR001478">
    <property type="entry name" value="PDZ"/>
</dbReference>
<protein>
    <submittedName>
        <fullName evidence="7">CtpA-like serine protease</fullName>
        <ecNumber evidence="7">3.4.21.-</ecNumber>
    </submittedName>
</protein>
<feature type="compositionally biased region" description="Basic and acidic residues" evidence="5">
    <location>
        <begin position="125"/>
        <end position="139"/>
    </location>
</feature>
<organism evidence="7 8">
    <name type="scientific">Thiorhodovibrio winogradskyi</name>
    <dbReference type="NCBI Taxonomy" id="77007"/>
    <lineage>
        <taxon>Bacteria</taxon>
        <taxon>Pseudomonadati</taxon>
        <taxon>Pseudomonadota</taxon>
        <taxon>Gammaproteobacteria</taxon>
        <taxon>Chromatiales</taxon>
        <taxon>Chromatiaceae</taxon>
        <taxon>Thiorhodovibrio</taxon>
    </lineage>
</organism>
<dbReference type="SMART" id="SM00228">
    <property type="entry name" value="PDZ"/>
    <property type="match status" value="1"/>
</dbReference>
<dbReference type="Pfam" id="PF13180">
    <property type="entry name" value="PDZ_2"/>
    <property type="match status" value="1"/>
</dbReference>
<keyword evidence="8" id="KW-1185">Reference proteome</keyword>
<comment type="similarity">
    <text evidence="1">Belongs to the peptidase S41A family.</text>
</comment>
<evidence type="ECO:0000259" key="6">
    <source>
        <dbReference type="PROSITE" id="PS50106"/>
    </source>
</evidence>
<dbReference type="Pfam" id="PF03572">
    <property type="entry name" value="Peptidase_S41"/>
    <property type="match status" value="1"/>
</dbReference>
<reference evidence="7 8" key="1">
    <citation type="journal article" date="2023" name="Microorganisms">
        <title>Thiorhodovibrio frisius and Trv. litoralis spp. nov., Two Novel Members from a Clade of Fastidious Purple Sulfur Bacteria That Exhibit Unique Red-Shifted Light-Harvesting Capabilities.</title>
        <authorList>
            <person name="Methner A."/>
            <person name="Kuzyk S.B."/>
            <person name="Petersen J."/>
            <person name="Bauer S."/>
            <person name="Brinkmann H."/>
            <person name="Sichau K."/>
            <person name="Wanner G."/>
            <person name="Wolf J."/>
            <person name="Neumann-Schaal M."/>
            <person name="Henke P."/>
            <person name="Tank M."/>
            <person name="Sproer C."/>
            <person name="Bunk B."/>
            <person name="Overmann J."/>
        </authorList>
    </citation>
    <scope>NUCLEOTIDE SEQUENCE [LARGE SCALE GENOMIC DNA]</scope>
    <source>
        <strain evidence="7 8">DSM 6702</strain>
    </source>
</reference>
<feature type="region of interest" description="Disordered" evidence="5">
    <location>
        <begin position="338"/>
        <end position="379"/>
    </location>
</feature>
<dbReference type="SUPFAM" id="SSF52096">
    <property type="entry name" value="ClpP/crotonase"/>
    <property type="match status" value="1"/>
</dbReference>
<dbReference type="InterPro" id="IPR005151">
    <property type="entry name" value="Tail-specific_protease"/>
</dbReference>
<evidence type="ECO:0000256" key="1">
    <source>
        <dbReference type="ARBA" id="ARBA00009179"/>
    </source>
</evidence>
<evidence type="ECO:0000256" key="2">
    <source>
        <dbReference type="ARBA" id="ARBA00022670"/>
    </source>
</evidence>
<dbReference type="PANTHER" id="PTHR32060:SF30">
    <property type="entry name" value="CARBOXY-TERMINAL PROCESSING PROTEASE CTPA"/>
    <property type="match status" value="1"/>
</dbReference>
<gene>
    <name evidence="7" type="ORF">Thiowin_04774</name>
</gene>
<feature type="region of interest" description="Disordered" evidence="5">
    <location>
        <begin position="1"/>
        <end position="20"/>
    </location>
</feature>
<dbReference type="SMART" id="SM00245">
    <property type="entry name" value="TSPc"/>
    <property type="match status" value="1"/>
</dbReference>
<dbReference type="EC" id="3.4.21.-" evidence="7"/>
<evidence type="ECO:0000256" key="5">
    <source>
        <dbReference type="SAM" id="MobiDB-lite"/>
    </source>
</evidence>
<proteinExistence type="inferred from homology"/>
<feature type="compositionally biased region" description="Low complexity" evidence="5">
    <location>
        <begin position="71"/>
        <end position="101"/>
    </location>
</feature>
<evidence type="ECO:0000256" key="3">
    <source>
        <dbReference type="ARBA" id="ARBA00022801"/>
    </source>
</evidence>
<keyword evidence="3 7" id="KW-0378">Hydrolase</keyword>
<dbReference type="GO" id="GO:0016787">
    <property type="term" value="F:hydrolase activity"/>
    <property type="evidence" value="ECO:0007669"/>
    <property type="project" value="UniProtKB-KW"/>
</dbReference>
<dbReference type="Gene3D" id="2.30.42.10">
    <property type="match status" value="1"/>
</dbReference>
<evidence type="ECO:0000313" key="7">
    <source>
        <dbReference type="EMBL" id="WPL19637.1"/>
    </source>
</evidence>
<sequence>MHMFSFSAPQQPRPDLASGAGGHPGAVAMAVLLGVTTLLLLLTAVPVGAEPPKPFTPPPPVEPLPEPLPESQPESSSPAATPAATESAPQSPGSMPPSQGGEFVDDQRDVEQQPGAGGDAESDAGSDRDGTENTAREDTQGEDDPSESALPLEQLRTFAEVFGRIKSDYVEPVDDKSLLAAAIRGMLAGLDPHSSFLDAEEYDDIQVGTKGEFGGLGIEVGMEDGFVKVIAPIDDTPAARAGVQAGDLIVRIDDQPVKGMALSDAVKLMRGEPGTGIELIIMRDGEDKPLKIAIERDIIQVASVKSRMLEPGYAYIRIASFQSRTTEDMRRQIEALKLKAKTDEPADGATAEAAESPEPAEPPGVAQTSGSRGGNPIKGLVLDLRNNPGGVLNSAVGVSDAFLRGGLIVYTKGRMDDALMEFKAGPDDVIDGAPMVVLVNGGSASASEIVAGALQDQGRAIVMGSDTFGKGSVQTIVPVDDSTALKLTTARYYTPSGRSIQAHGIEPDISLERGSLTLADQPEVVPLKEANLMRHLEEELVEDKLPEQQAADQPLAAKDYPLSEALNVLKALSLAQARGHLEAGIMEPPKAQ</sequence>
<keyword evidence="4" id="KW-0720">Serine protease</keyword>
<feature type="compositionally biased region" description="Pro residues" evidence="5">
    <location>
        <begin position="51"/>
        <end position="70"/>
    </location>
</feature>
<dbReference type="CDD" id="cd06782">
    <property type="entry name" value="cpPDZ_CPP-like"/>
    <property type="match status" value="1"/>
</dbReference>
<evidence type="ECO:0000256" key="4">
    <source>
        <dbReference type="ARBA" id="ARBA00022825"/>
    </source>
</evidence>
<dbReference type="InterPro" id="IPR029045">
    <property type="entry name" value="ClpP/crotonase-like_dom_sf"/>
</dbReference>
<dbReference type="InterPro" id="IPR055210">
    <property type="entry name" value="CtpA/B_N"/>
</dbReference>
<dbReference type="PANTHER" id="PTHR32060">
    <property type="entry name" value="TAIL-SPECIFIC PROTEASE"/>
    <property type="match status" value="1"/>
</dbReference>
<dbReference type="Proteomes" id="UP001432180">
    <property type="component" value="Chromosome"/>
</dbReference>
<dbReference type="InterPro" id="IPR036034">
    <property type="entry name" value="PDZ_sf"/>
</dbReference>
<dbReference type="Gene3D" id="3.90.226.10">
    <property type="entry name" value="2-enoyl-CoA Hydratase, Chain A, domain 1"/>
    <property type="match status" value="1"/>
</dbReference>
<dbReference type="CDD" id="cd07560">
    <property type="entry name" value="Peptidase_S41_CPP"/>
    <property type="match status" value="1"/>
</dbReference>
<dbReference type="Gene3D" id="3.30.750.44">
    <property type="match status" value="1"/>
</dbReference>
<accession>A0ABZ0SFK9</accession>
<feature type="region of interest" description="Disordered" evidence="5">
    <location>
        <begin position="51"/>
        <end position="152"/>
    </location>
</feature>
<dbReference type="Pfam" id="PF22694">
    <property type="entry name" value="CtpB_N-like"/>
    <property type="match status" value="1"/>
</dbReference>
<feature type="domain" description="PDZ" evidence="6">
    <location>
        <begin position="202"/>
        <end position="270"/>
    </location>
</feature>